<organism evidence="1 2">
    <name type="scientific">Penicillium camemberti (strain FM 013)</name>
    <dbReference type="NCBI Taxonomy" id="1429867"/>
    <lineage>
        <taxon>Eukaryota</taxon>
        <taxon>Fungi</taxon>
        <taxon>Dikarya</taxon>
        <taxon>Ascomycota</taxon>
        <taxon>Pezizomycotina</taxon>
        <taxon>Eurotiomycetes</taxon>
        <taxon>Eurotiomycetidae</taxon>
        <taxon>Eurotiales</taxon>
        <taxon>Aspergillaceae</taxon>
        <taxon>Penicillium</taxon>
    </lineage>
</organism>
<keyword evidence="2" id="KW-1185">Reference proteome</keyword>
<evidence type="ECO:0000313" key="2">
    <source>
        <dbReference type="Proteomes" id="UP000053732"/>
    </source>
</evidence>
<protein>
    <submittedName>
        <fullName evidence="1">Str. FM013</fullName>
    </submittedName>
</protein>
<dbReference type="AlphaFoldDB" id="A0A0G4PNP7"/>
<sequence>MVMAPALVIIVPTFHMVYDTKLVHMCSAVAHAKGDIKERSLRVETYWMKTELQLNVVRGIASELSVKYQRIQHATIAMLTTKLKIATNNVESTIKSHAVGDQELELHRWKYTPMKEKIDRTILPLSSECQHNMFYLALSEVVFRRWTIATPSPTSSS</sequence>
<reference evidence="1 2" key="1">
    <citation type="journal article" date="2014" name="Nat. Commun.">
        <title>Multiple recent horizontal transfers of a large genomic region in cheese making fungi.</title>
        <authorList>
            <person name="Cheeseman K."/>
            <person name="Ropars J."/>
            <person name="Renault P."/>
            <person name="Dupont J."/>
            <person name="Gouzy J."/>
            <person name="Branca A."/>
            <person name="Abraham A.L."/>
            <person name="Ceppi M."/>
            <person name="Conseiller E."/>
            <person name="Debuchy R."/>
            <person name="Malagnac F."/>
            <person name="Goarin A."/>
            <person name="Silar P."/>
            <person name="Lacoste S."/>
            <person name="Sallet E."/>
            <person name="Bensimon A."/>
            <person name="Giraud T."/>
            <person name="Brygoo Y."/>
        </authorList>
    </citation>
    <scope>NUCLEOTIDE SEQUENCE [LARGE SCALE GENOMIC DNA]</scope>
    <source>
        <strain evidence="2">FM 013</strain>
    </source>
</reference>
<dbReference type="Proteomes" id="UP000053732">
    <property type="component" value="Unassembled WGS sequence"/>
</dbReference>
<name>A0A0G4PNP7_PENC3</name>
<evidence type="ECO:0000313" key="1">
    <source>
        <dbReference type="EMBL" id="CRL28077.1"/>
    </source>
</evidence>
<accession>A0A0G4PNP7</accession>
<proteinExistence type="predicted"/>
<dbReference type="STRING" id="1429867.A0A0G4PNP7"/>
<dbReference type="EMBL" id="HG793158">
    <property type="protein sequence ID" value="CRL28077.1"/>
    <property type="molecule type" value="Genomic_DNA"/>
</dbReference>
<gene>
    <name evidence="1" type="ORF">PCAMFM013_S025g000135</name>
</gene>